<dbReference type="AlphaFoldDB" id="A0A1S8CRK5"/>
<keyword evidence="1" id="KW-0472">Membrane</keyword>
<evidence type="ECO:0000256" key="1">
    <source>
        <dbReference type="SAM" id="Phobius"/>
    </source>
</evidence>
<name>A0A1S8CRK5_9GAMM</name>
<keyword evidence="1" id="KW-1133">Transmembrane helix</keyword>
<proteinExistence type="predicted"/>
<dbReference type="EMBL" id="MLCN01000055">
    <property type="protein sequence ID" value="ONG37349.1"/>
    <property type="molecule type" value="Genomic_DNA"/>
</dbReference>
<organism evidence="2 3">
    <name type="scientific">Alkanindiges hydrocarboniclasticus</name>
    <dbReference type="NCBI Taxonomy" id="1907941"/>
    <lineage>
        <taxon>Bacteria</taxon>
        <taxon>Pseudomonadati</taxon>
        <taxon>Pseudomonadota</taxon>
        <taxon>Gammaproteobacteria</taxon>
        <taxon>Moraxellales</taxon>
        <taxon>Moraxellaceae</taxon>
        <taxon>Alkanindiges</taxon>
    </lineage>
</organism>
<evidence type="ECO:0000313" key="3">
    <source>
        <dbReference type="Proteomes" id="UP000192132"/>
    </source>
</evidence>
<feature type="transmembrane region" description="Helical" evidence="1">
    <location>
        <begin position="7"/>
        <end position="26"/>
    </location>
</feature>
<protein>
    <submittedName>
        <fullName evidence="2">Uncharacterized protein</fullName>
    </submittedName>
</protein>
<evidence type="ECO:0000313" key="2">
    <source>
        <dbReference type="EMBL" id="ONG37349.1"/>
    </source>
</evidence>
<keyword evidence="1" id="KW-0812">Transmembrane</keyword>
<dbReference type="RefSeq" id="WP_076879313.1">
    <property type="nucleotide sequence ID" value="NZ_MLCN01000055.1"/>
</dbReference>
<accession>A0A1S8CRK5</accession>
<reference evidence="2 3" key="1">
    <citation type="submission" date="2016-10" db="EMBL/GenBank/DDBJ databases">
        <title>Draft Genome sequence of Alkanindiges sp. strain H1.</title>
        <authorList>
            <person name="Subhash Y."/>
            <person name="Lee S."/>
        </authorList>
    </citation>
    <scope>NUCLEOTIDE SEQUENCE [LARGE SCALE GENOMIC DNA]</scope>
    <source>
        <strain evidence="2 3">H1</strain>
    </source>
</reference>
<feature type="transmembrane region" description="Helical" evidence="1">
    <location>
        <begin position="38"/>
        <end position="57"/>
    </location>
</feature>
<gene>
    <name evidence="2" type="ORF">BKE30_14545</name>
</gene>
<keyword evidence="3" id="KW-1185">Reference proteome</keyword>
<dbReference type="Proteomes" id="UP000192132">
    <property type="component" value="Unassembled WGS sequence"/>
</dbReference>
<dbReference type="STRING" id="1907941.BKE30_14545"/>
<sequence>MKTFKFFSGFYILQMLGGSLLLANIWLSPHIYSSREQLVFGLITALLMAGITAMRYLSYHLRKKTNRQLLVREHSESGNYQPR</sequence>
<comment type="caution">
    <text evidence="2">The sequence shown here is derived from an EMBL/GenBank/DDBJ whole genome shotgun (WGS) entry which is preliminary data.</text>
</comment>